<evidence type="ECO:0000313" key="2">
    <source>
        <dbReference type="Proteomes" id="UP000486602"/>
    </source>
</evidence>
<sequence>MTDPLKINLTFTKDEALVLFEFLARFNQTKHSNIFDDQSEQKILWIIEGQLEKQLVEPFRPDYKDIIKEARNKIRDEE</sequence>
<protein>
    <submittedName>
        <fullName evidence="1">Uncharacterized protein</fullName>
    </submittedName>
</protein>
<dbReference type="RefSeq" id="WP_163286929.1">
    <property type="nucleotide sequence ID" value="NZ_JAAGVY010000055.1"/>
</dbReference>
<dbReference type="Proteomes" id="UP000486602">
    <property type="component" value="Unassembled WGS sequence"/>
</dbReference>
<comment type="caution">
    <text evidence="1">The sequence shown here is derived from an EMBL/GenBank/DDBJ whole genome shotgun (WGS) entry which is preliminary data.</text>
</comment>
<proteinExistence type="predicted"/>
<keyword evidence="2" id="KW-1185">Reference proteome</keyword>
<evidence type="ECO:0000313" key="1">
    <source>
        <dbReference type="EMBL" id="NEN25475.1"/>
    </source>
</evidence>
<organism evidence="1 2">
    <name type="scientific">Cryomorpha ignava</name>
    <dbReference type="NCBI Taxonomy" id="101383"/>
    <lineage>
        <taxon>Bacteria</taxon>
        <taxon>Pseudomonadati</taxon>
        <taxon>Bacteroidota</taxon>
        <taxon>Flavobacteriia</taxon>
        <taxon>Flavobacteriales</taxon>
        <taxon>Cryomorphaceae</taxon>
        <taxon>Cryomorpha</taxon>
    </lineage>
</organism>
<name>A0A7K3WXV3_9FLAO</name>
<dbReference type="EMBL" id="JAAGVY010000055">
    <property type="protein sequence ID" value="NEN25475.1"/>
    <property type="molecule type" value="Genomic_DNA"/>
</dbReference>
<reference evidence="1 2" key="1">
    <citation type="submission" date="2020-02" db="EMBL/GenBank/DDBJ databases">
        <title>Out from the shadows clarifying the taxonomy of the family Cryomorphaceae and related taxa by utilizing the GTDB taxonomic framework.</title>
        <authorList>
            <person name="Bowman J.P."/>
        </authorList>
    </citation>
    <scope>NUCLEOTIDE SEQUENCE [LARGE SCALE GENOMIC DNA]</scope>
    <source>
        <strain evidence="1 2">QSSC 1-22</strain>
    </source>
</reference>
<dbReference type="AlphaFoldDB" id="A0A7K3WXV3"/>
<accession>A0A7K3WXV3</accession>
<gene>
    <name evidence="1" type="ORF">G3O08_18445</name>
</gene>